<dbReference type="EMBL" id="AUZY01006293">
    <property type="protein sequence ID" value="EQD54813.1"/>
    <property type="molecule type" value="Genomic_DNA"/>
</dbReference>
<dbReference type="AlphaFoldDB" id="T1ADV6"/>
<evidence type="ECO:0000256" key="3">
    <source>
        <dbReference type="ARBA" id="ARBA00023274"/>
    </source>
</evidence>
<dbReference type="InterPro" id="IPR036049">
    <property type="entry name" value="Ribosomal_uL29_sf"/>
</dbReference>
<sequence>MTLLRMKDLRALTDEDLRRRIADAENDLLRERGIAAMGGAPPSPGRMRALRTNVARSLTVLRERELAARRGTPVAAGA</sequence>
<evidence type="ECO:0000256" key="1">
    <source>
        <dbReference type="ARBA" id="ARBA00009254"/>
    </source>
</evidence>
<comment type="caution">
    <text evidence="4">The sequence shown here is derived from an EMBL/GenBank/DDBJ whole genome shotgun (WGS) entry which is preliminary data.</text>
</comment>
<accession>T1ADV6</accession>
<name>T1ADV6_9ZZZZ</name>
<dbReference type="InterPro" id="IPR001854">
    <property type="entry name" value="Ribosomal_uL29"/>
</dbReference>
<gene>
    <name evidence="4" type="ORF">B1B_09496</name>
</gene>
<dbReference type="SUPFAM" id="SSF46561">
    <property type="entry name" value="Ribosomal protein L29 (L29p)"/>
    <property type="match status" value="1"/>
</dbReference>
<proteinExistence type="inferred from homology"/>
<organism evidence="4">
    <name type="scientific">mine drainage metagenome</name>
    <dbReference type="NCBI Taxonomy" id="410659"/>
    <lineage>
        <taxon>unclassified sequences</taxon>
        <taxon>metagenomes</taxon>
        <taxon>ecological metagenomes</taxon>
    </lineage>
</organism>
<reference evidence="4" key="2">
    <citation type="journal article" date="2014" name="ISME J.">
        <title>Microbial stratification in low pH oxic and suboxic macroscopic growths along an acid mine drainage.</title>
        <authorList>
            <person name="Mendez-Garcia C."/>
            <person name="Mesa V."/>
            <person name="Sprenger R.R."/>
            <person name="Richter M."/>
            <person name="Diez M.S."/>
            <person name="Solano J."/>
            <person name="Bargiela R."/>
            <person name="Golyshina O.V."/>
            <person name="Manteca A."/>
            <person name="Ramos J.L."/>
            <person name="Gallego J.R."/>
            <person name="Llorente I."/>
            <person name="Martins Dos Santos V.A."/>
            <person name="Jensen O.N."/>
            <person name="Pelaez A.I."/>
            <person name="Sanchez J."/>
            <person name="Ferrer M."/>
        </authorList>
    </citation>
    <scope>NUCLEOTIDE SEQUENCE</scope>
</reference>
<dbReference type="GO" id="GO:0006412">
    <property type="term" value="P:translation"/>
    <property type="evidence" value="ECO:0007669"/>
    <property type="project" value="InterPro"/>
</dbReference>
<protein>
    <submittedName>
        <fullName evidence="4">Ribosomal protein L29</fullName>
    </submittedName>
</protein>
<dbReference type="GO" id="GO:0003735">
    <property type="term" value="F:structural constituent of ribosome"/>
    <property type="evidence" value="ECO:0007669"/>
    <property type="project" value="InterPro"/>
</dbReference>
<keyword evidence="2 4" id="KW-0689">Ribosomal protein</keyword>
<dbReference type="HAMAP" id="MF_00374">
    <property type="entry name" value="Ribosomal_uL29"/>
    <property type="match status" value="1"/>
</dbReference>
<dbReference type="Gene3D" id="1.10.287.310">
    <property type="match status" value="1"/>
</dbReference>
<dbReference type="NCBIfam" id="TIGR00012">
    <property type="entry name" value="L29"/>
    <property type="match status" value="1"/>
</dbReference>
<reference evidence="4" key="1">
    <citation type="submission" date="2013-08" db="EMBL/GenBank/DDBJ databases">
        <authorList>
            <person name="Mendez C."/>
            <person name="Richter M."/>
            <person name="Ferrer M."/>
            <person name="Sanchez J."/>
        </authorList>
    </citation>
    <scope>NUCLEOTIDE SEQUENCE</scope>
</reference>
<dbReference type="GO" id="GO:0005840">
    <property type="term" value="C:ribosome"/>
    <property type="evidence" value="ECO:0007669"/>
    <property type="project" value="UniProtKB-KW"/>
</dbReference>
<dbReference type="Pfam" id="PF00831">
    <property type="entry name" value="Ribosomal_L29"/>
    <property type="match status" value="1"/>
</dbReference>
<evidence type="ECO:0000256" key="2">
    <source>
        <dbReference type="ARBA" id="ARBA00022980"/>
    </source>
</evidence>
<dbReference type="GO" id="GO:1990904">
    <property type="term" value="C:ribonucleoprotein complex"/>
    <property type="evidence" value="ECO:0007669"/>
    <property type="project" value="UniProtKB-KW"/>
</dbReference>
<comment type="similarity">
    <text evidence="1">Belongs to the universal ribosomal protein uL29 family.</text>
</comment>
<keyword evidence="3" id="KW-0687">Ribonucleoprotein</keyword>
<evidence type="ECO:0000313" key="4">
    <source>
        <dbReference type="EMBL" id="EQD54813.1"/>
    </source>
</evidence>